<keyword evidence="1" id="KW-0472">Membrane</keyword>
<dbReference type="NCBIfam" id="TIGR02532">
    <property type="entry name" value="IV_pilin_GFxxxE"/>
    <property type="match status" value="1"/>
</dbReference>
<evidence type="ECO:0000313" key="3">
    <source>
        <dbReference type="Proteomes" id="UP000185984"/>
    </source>
</evidence>
<keyword evidence="1" id="KW-1133">Transmembrane helix</keyword>
<dbReference type="STRING" id="247279.NIES1031_22255"/>
<evidence type="ECO:0000256" key="1">
    <source>
        <dbReference type="SAM" id="Phobius"/>
    </source>
</evidence>
<keyword evidence="3" id="KW-1185">Reference proteome</keyword>
<reference evidence="2 3" key="1">
    <citation type="submission" date="2016-11" db="EMBL/GenBank/DDBJ databases">
        <title>Draft Genome Sequences of Nine Cyanobacterial Strains from Diverse Habitats.</title>
        <authorList>
            <person name="Zhu T."/>
            <person name="Hou S."/>
            <person name="Lu X."/>
            <person name="Hess W.R."/>
        </authorList>
    </citation>
    <scope>NUCLEOTIDE SEQUENCE [LARGE SCALE GENOMIC DNA]</scope>
    <source>
        <strain evidence="2 3">5.2 s.c.1</strain>
    </source>
</reference>
<proteinExistence type="predicted"/>
<evidence type="ECO:0000313" key="2">
    <source>
        <dbReference type="EMBL" id="OKH21115.1"/>
    </source>
</evidence>
<dbReference type="InterPro" id="IPR012902">
    <property type="entry name" value="N_methyl_site"/>
</dbReference>
<evidence type="ECO:0008006" key="4">
    <source>
        <dbReference type="Google" id="ProtNLM"/>
    </source>
</evidence>
<sequence>MLLFLEKYKNNFLQLVYQRHKNSGFTLIELLVSSVVGSLVVSALLGLVVNLLETDQQDLVKSRLQQEMQSALDYISEDLKEAVYVYSGECIQGKGTSTDSDFCPGLVNHIPMFDKSVPVLVFWKVDLLPEGCQSTLGLSENNDPCFNSRIANRTFSLVVYYLRQNQASDSLWQGKARITRYVLSQFNSNSPPKQNTGYFNPTQTGTSFRFWPYARNDLGQLVNRQTSTPTSSGATNLTLVDFVDDTPDAENSTTICPNEYVLTPSHKSLEDQGLARVRSFYACVREQQNQQPDVILHLRGNTHGKQGGYGKVAFSNLKTHVLGRGVVDKNPR</sequence>
<dbReference type="OrthoDB" id="461075at2"/>
<dbReference type="EMBL" id="MRCC01000030">
    <property type="protein sequence ID" value="OKH21115.1"/>
    <property type="molecule type" value="Genomic_DNA"/>
</dbReference>
<comment type="caution">
    <text evidence="2">The sequence shown here is derived from an EMBL/GenBank/DDBJ whole genome shotgun (WGS) entry which is preliminary data.</text>
</comment>
<gene>
    <name evidence="2" type="ORF">NIES1031_22255</name>
</gene>
<accession>A0A1U7HC54</accession>
<dbReference type="RefSeq" id="WP_073551622.1">
    <property type="nucleotide sequence ID" value="NZ_CAWMVK010000024.1"/>
</dbReference>
<dbReference type="Pfam" id="PF07963">
    <property type="entry name" value="N_methyl"/>
    <property type="match status" value="1"/>
</dbReference>
<dbReference type="AlphaFoldDB" id="A0A1U7HC54"/>
<dbReference type="Proteomes" id="UP000185984">
    <property type="component" value="Unassembled WGS sequence"/>
</dbReference>
<dbReference type="PROSITE" id="PS00409">
    <property type="entry name" value="PROKAR_NTER_METHYL"/>
    <property type="match status" value="1"/>
</dbReference>
<organism evidence="2 3">
    <name type="scientific">Chroogloeocystis siderophila 5.2 s.c.1</name>
    <dbReference type="NCBI Taxonomy" id="247279"/>
    <lineage>
        <taxon>Bacteria</taxon>
        <taxon>Bacillati</taxon>
        <taxon>Cyanobacteriota</taxon>
        <taxon>Cyanophyceae</taxon>
        <taxon>Oscillatoriophycideae</taxon>
        <taxon>Chroococcales</taxon>
        <taxon>Chroococcaceae</taxon>
        <taxon>Chroogloeocystis</taxon>
    </lineage>
</organism>
<keyword evidence="1" id="KW-0812">Transmembrane</keyword>
<protein>
    <recommendedName>
        <fullName evidence="4">Prepilin-type N-terminal cleavage/methylation domain-containing protein</fullName>
    </recommendedName>
</protein>
<name>A0A1U7HC54_9CHRO</name>
<feature type="transmembrane region" description="Helical" evidence="1">
    <location>
        <begin position="27"/>
        <end position="52"/>
    </location>
</feature>